<proteinExistence type="predicted"/>
<protein>
    <submittedName>
        <fullName evidence="2">Uncharacterized protein</fullName>
    </submittedName>
</protein>
<feature type="compositionally biased region" description="Low complexity" evidence="1">
    <location>
        <begin position="180"/>
        <end position="212"/>
    </location>
</feature>
<organism evidence="2 3">
    <name type="scientific">Phanerochaete sordida</name>
    <dbReference type="NCBI Taxonomy" id="48140"/>
    <lineage>
        <taxon>Eukaryota</taxon>
        <taxon>Fungi</taxon>
        <taxon>Dikarya</taxon>
        <taxon>Basidiomycota</taxon>
        <taxon>Agaricomycotina</taxon>
        <taxon>Agaricomycetes</taxon>
        <taxon>Polyporales</taxon>
        <taxon>Phanerochaetaceae</taxon>
        <taxon>Phanerochaete</taxon>
    </lineage>
</organism>
<dbReference type="OrthoDB" id="10597501at2759"/>
<feature type="region of interest" description="Disordered" evidence="1">
    <location>
        <begin position="78"/>
        <end position="119"/>
    </location>
</feature>
<dbReference type="Proteomes" id="UP000703269">
    <property type="component" value="Unassembled WGS sequence"/>
</dbReference>
<evidence type="ECO:0000256" key="1">
    <source>
        <dbReference type="SAM" id="MobiDB-lite"/>
    </source>
</evidence>
<dbReference type="AlphaFoldDB" id="A0A9P3LBI6"/>
<feature type="compositionally biased region" description="Low complexity" evidence="1">
    <location>
        <begin position="99"/>
        <end position="113"/>
    </location>
</feature>
<name>A0A9P3LBI6_9APHY</name>
<reference evidence="2 3" key="1">
    <citation type="submission" date="2021-08" db="EMBL/GenBank/DDBJ databases">
        <title>Draft Genome Sequence of Phanerochaete sordida strain YK-624.</title>
        <authorList>
            <person name="Mori T."/>
            <person name="Dohra H."/>
            <person name="Suzuki T."/>
            <person name="Kawagishi H."/>
            <person name="Hirai H."/>
        </authorList>
    </citation>
    <scope>NUCLEOTIDE SEQUENCE [LARGE SCALE GENOMIC DNA]</scope>
    <source>
        <strain evidence="2 3">YK-624</strain>
    </source>
</reference>
<feature type="region of interest" description="Disordered" evidence="1">
    <location>
        <begin position="173"/>
        <end position="217"/>
    </location>
</feature>
<gene>
    <name evidence="2" type="ORF">PsYK624_041910</name>
</gene>
<evidence type="ECO:0000313" key="3">
    <source>
        <dbReference type="Proteomes" id="UP000703269"/>
    </source>
</evidence>
<evidence type="ECO:0000313" key="2">
    <source>
        <dbReference type="EMBL" id="GJE88108.1"/>
    </source>
</evidence>
<sequence>MYNAFHLADHELTCTGQSFAGPSTSYTSTSTNADFDFTGFDFSSLYNSESLVPSNYYAPQMGFVAQDLPIIIHPAHNQHSHTHATTPSAEWSSMPPQQPAHAASRPAAAPPARAAHRHHPYTAPPRAYRQQLARAHSAELPPPPPPLYDTTALPASQSMSAVEQFLAVPAYAHHAPSGPATPTSPATPATPYTPMTPATPYTPTTPHTPYTPESAYAPRRVRIPQAFAPSRAQRLREYTVRFKVGGVPGFRLGDALEDAGFAVDGGGDVVLETCVDRRGHLHVDFPTEDGGLEQRGSYINLQDEYTDPVRGTKAYRRFTRVRFAKEAAEAVQRAAHAVQESRNTGLRAVEYKDLWITHATRGARNGWVVGLERVEWP</sequence>
<keyword evidence="3" id="KW-1185">Reference proteome</keyword>
<dbReference type="EMBL" id="BPQB01000008">
    <property type="protein sequence ID" value="GJE88108.1"/>
    <property type="molecule type" value="Genomic_DNA"/>
</dbReference>
<accession>A0A9P3LBI6</accession>
<comment type="caution">
    <text evidence="2">The sequence shown here is derived from an EMBL/GenBank/DDBJ whole genome shotgun (WGS) entry which is preliminary data.</text>
</comment>